<dbReference type="OrthoDB" id="9800958at2"/>
<keyword evidence="11 12" id="KW-0961">Cell wall biogenesis/degradation</keyword>
<dbReference type="AlphaFoldDB" id="A0A136WFR5"/>
<dbReference type="EC" id="6.3.2.13" evidence="12"/>
<dbReference type="InterPro" id="IPR036565">
    <property type="entry name" value="Mur-like_cat_sf"/>
</dbReference>
<evidence type="ECO:0000256" key="10">
    <source>
        <dbReference type="ARBA" id="ARBA00023306"/>
    </source>
</evidence>
<evidence type="ECO:0000259" key="14">
    <source>
        <dbReference type="Pfam" id="PF01225"/>
    </source>
</evidence>
<reference evidence="17 18" key="1">
    <citation type="submission" date="2016-01" db="EMBL/GenBank/DDBJ databases">
        <title>Genome sequence of Clostridium neopropionicum X4, DSM-3847.</title>
        <authorList>
            <person name="Poehlein A."/>
            <person name="Beck M.H."/>
            <person name="Bengelsdorf F.R."/>
            <person name="Daniel R."/>
            <person name="Duerre P."/>
        </authorList>
    </citation>
    <scope>NUCLEOTIDE SEQUENCE [LARGE SCALE GENOMIC DNA]</scope>
    <source>
        <strain evidence="17 18">DSM-3847</strain>
    </source>
</reference>
<dbReference type="UniPathway" id="UPA00219"/>
<feature type="binding site" evidence="12">
    <location>
        <position position="457"/>
    </location>
    <ligand>
        <name>meso-2,6-diaminopimelate</name>
        <dbReference type="ChEBI" id="CHEBI:57791"/>
    </ligand>
</feature>
<evidence type="ECO:0000256" key="4">
    <source>
        <dbReference type="ARBA" id="ARBA00022598"/>
    </source>
</evidence>
<dbReference type="Gene3D" id="3.40.1190.10">
    <property type="entry name" value="Mur-like, catalytic domain"/>
    <property type="match status" value="1"/>
</dbReference>
<dbReference type="GO" id="GO:0051301">
    <property type="term" value="P:cell division"/>
    <property type="evidence" value="ECO:0007669"/>
    <property type="project" value="UniProtKB-KW"/>
</dbReference>
<feature type="binding site" evidence="12">
    <location>
        <position position="180"/>
    </location>
    <ligand>
        <name>UDP-N-acetyl-alpha-D-muramoyl-L-alanyl-D-glutamate</name>
        <dbReference type="ChEBI" id="CHEBI:83900"/>
    </ligand>
</feature>
<organism evidence="17 18">
    <name type="scientific">Anaerotignum neopropionicum</name>
    <dbReference type="NCBI Taxonomy" id="36847"/>
    <lineage>
        <taxon>Bacteria</taxon>
        <taxon>Bacillati</taxon>
        <taxon>Bacillota</taxon>
        <taxon>Clostridia</taxon>
        <taxon>Lachnospirales</taxon>
        <taxon>Anaerotignaceae</taxon>
        <taxon>Anaerotignum</taxon>
    </lineage>
</organism>
<evidence type="ECO:0000256" key="11">
    <source>
        <dbReference type="ARBA" id="ARBA00023316"/>
    </source>
</evidence>
<dbReference type="SUPFAM" id="SSF53244">
    <property type="entry name" value="MurD-like peptide ligases, peptide-binding domain"/>
    <property type="match status" value="1"/>
</dbReference>
<dbReference type="InterPro" id="IPR013221">
    <property type="entry name" value="Mur_ligase_cen"/>
</dbReference>
<evidence type="ECO:0000259" key="15">
    <source>
        <dbReference type="Pfam" id="PF02875"/>
    </source>
</evidence>
<dbReference type="InterPro" id="IPR036615">
    <property type="entry name" value="Mur_ligase_C_dom_sf"/>
</dbReference>
<comment type="similarity">
    <text evidence="2 12">Belongs to the MurCDEF family. MurE subfamily.</text>
</comment>
<dbReference type="GO" id="GO:0071555">
    <property type="term" value="P:cell wall organization"/>
    <property type="evidence" value="ECO:0007669"/>
    <property type="project" value="UniProtKB-KW"/>
</dbReference>
<dbReference type="Pfam" id="PF08245">
    <property type="entry name" value="Mur_ligase_M"/>
    <property type="match status" value="1"/>
</dbReference>
<comment type="caution">
    <text evidence="17">The sequence shown here is derived from an EMBL/GenBank/DDBJ whole genome shotgun (WGS) entry which is preliminary data.</text>
</comment>
<dbReference type="NCBIfam" id="TIGR01085">
    <property type="entry name" value="murE"/>
    <property type="match status" value="1"/>
</dbReference>
<protein>
    <recommendedName>
        <fullName evidence="12">UDP-N-acetylmuramoyl-L-alanyl-D-glutamate--2,6-diaminopimelate ligase</fullName>
        <ecNumber evidence="12">6.3.2.13</ecNumber>
    </recommendedName>
    <alternativeName>
        <fullName evidence="12">Meso-A2pm-adding enzyme</fullName>
    </alternativeName>
    <alternativeName>
        <fullName evidence="12">Meso-diaminopimelate-adding enzyme</fullName>
    </alternativeName>
    <alternativeName>
        <fullName evidence="12">UDP-MurNAc-L-Ala-D-Glu:meso-diaminopimelate ligase</fullName>
    </alternativeName>
    <alternativeName>
        <fullName evidence="12">UDP-MurNAc-tripeptide synthetase</fullName>
    </alternativeName>
    <alternativeName>
        <fullName evidence="12">UDP-N-acetylmuramyl-tripeptide synthetase</fullName>
    </alternativeName>
</protein>
<keyword evidence="8 12" id="KW-0133">Cell shape</keyword>
<dbReference type="EMBL" id="LRVM01000003">
    <property type="protein sequence ID" value="KXL53344.1"/>
    <property type="molecule type" value="Genomic_DNA"/>
</dbReference>
<name>A0A136WFR5_9FIRM</name>
<evidence type="ECO:0000313" key="17">
    <source>
        <dbReference type="EMBL" id="KXL53344.1"/>
    </source>
</evidence>
<evidence type="ECO:0000256" key="1">
    <source>
        <dbReference type="ARBA" id="ARBA00004752"/>
    </source>
</evidence>
<feature type="binding site" evidence="12">
    <location>
        <begin position="401"/>
        <end position="404"/>
    </location>
    <ligand>
        <name>meso-2,6-diaminopimelate</name>
        <dbReference type="ChEBI" id="CHEBI:57791"/>
    </ligand>
</feature>
<feature type="binding site" evidence="12">
    <location>
        <position position="188"/>
    </location>
    <ligand>
        <name>UDP-N-acetyl-alpha-D-muramoyl-L-alanyl-D-glutamate</name>
        <dbReference type="ChEBI" id="CHEBI:83900"/>
    </ligand>
</feature>
<feature type="domain" description="Mur ligase C-terminal" evidence="15">
    <location>
        <begin position="328"/>
        <end position="455"/>
    </location>
</feature>
<dbReference type="GO" id="GO:0004326">
    <property type="term" value="F:tetrahydrofolylpolyglutamate synthase activity"/>
    <property type="evidence" value="ECO:0007669"/>
    <property type="project" value="InterPro"/>
</dbReference>
<evidence type="ECO:0000259" key="16">
    <source>
        <dbReference type="Pfam" id="PF08245"/>
    </source>
</evidence>
<dbReference type="STRING" id="36847.CLNEO_13150"/>
<dbReference type="Pfam" id="PF01225">
    <property type="entry name" value="Mur_ligase"/>
    <property type="match status" value="1"/>
</dbReference>
<evidence type="ECO:0000256" key="2">
    <source>
        <dbReference type="ARBA" id="ARBA00005898"/>
    </source>
</evidence>
<dbReference type="NCBIfam" id="NF001124">
    <property type="entry name" value="PRK00139.1-2"/>
    <property type="match status" value="1"/>
</dbReference>
<dbReference type="GO" id="GO:0009252">
    <property type="term" value="P:peptidoglycan biosynthetic process"/>
    <property type="evidence" value="ECO:0007669"/>
    <property type="project" value="UniProtKB-UniRule"/>
</dbReference>
<proteinExistence type="inferred from homology"/>
<dbReference type="Proteomes" id="UP000070539">
    <property type="component" value="Unassembled WGS sequence"/>
</dbReference>
<keyword evidence="9 12" id="KW-0573">Peptidoglycan synthesis</keyword>
<dbReference type="Gene3D" id="3.40.1390.10">
    <property type="entry name" value="MurE/MurF, N-terminal domain"/>
    <property type="match status" value="1"/>
</dbReference>
<evidence type="ECO:0000256" key="5">
    <source>
        <dbReference type="ARBA" id="ARBA00022618"/>
    </source>
</evidence>
<feature type="binding site" evidence="12">
    <location>
        <begin position="111"/>
        <end position="117"/>
    </location>
    <ligand>
        <name>ATP</name>
        <dbReference type="ChEBI" id="CHEBI:30616"/>
    </ligand>
</feature>
<dbReference type="InterPro" id="IPR018109">
    <property type="entry name" value="Folylpolyglutamate_synth_CS"/>
</dbReference>
<sequence length="484" mass="53768">MELNKLLKGVSYSVLQGNANIEVKKIEYDSRKVTAGDVFVCITGFQRDGHTFAAKAVKSGAVALICEYVPEGIDKEVTIFQVENSREALAFMAVQYFNQPSPKMHVIGVTGTNGKTTTTYLMKSILDHMEKKVGVVGTIENRIGDRVLHTERTTPESKELQELLDTMVKEDVSHVVMEVSSHSLDLHRVDGIEYEIGIFTNLTQDHLDYHKTMENYKEAKSKLFERAQKSVINLDDAAGSFMRERAKGQVLTFAVENDADLRARNIEISAEGTEFSLTWEEKEYHVHLSTPGRFSVYNALGAIGACLLLGISMTDILVGLKENQGVAGRFQAVRSKKGYQGVVDYAHTPDGLDNILKTAREFAKGRIITIFGCGGDRDKTKRPIMGEIAGNGSDYCIITSDNPRTEDPLTILNEVEAGMKKTQCPYEKIADRRAAILQGTKMAKTGDVIIIAGKGHENYQIFKDCTIHFDDMEEIRKAFGEDCI</sequence>
<keyword evidence="18" id="KW-1185">Reference proteome</keyword>
<feature type="short sequence motif" description="Meso-diaminopimelate recognition motif" evidence="12">
    <location>
        <begin position="401"/>
        <end position="404"/>
    </location>
</feature>
<comment type="subcellular location">
    <subcellularLocation>
        <location evidence="12 13">Cytoplasm</location>
    </subcellularLocation>
</comment>
<dbReference type="InterPro" id="IPR035911">
    <property type="entry name" value="MurE/MurF_N"/>
</dbReference>
<keyword evidence="4 12" id="KW-0436">Ligase</keyword>
<keyword evidence="6 12" id="KW-0547">Nucleotide-binding</keyword>
<keyword evidence="5 12" id="KW-0132">Cell division</keyword>
<feature type="modified residue" description="N6-carboxylysine" evidence="12">
    <location>
        <position position="220"/>
    </location>
</feature>
<dbReference type="GO" id="GO:0008765">
    <property type="term" value="F:UDP-N-acetylmuramoylalanyl-D-glutamate-2,6-diaminopimelate ligase activity"/>
    <property type="evidence" value="ECO:0007669"/>
    <property type="project" value="UniProtKB-UniRule"/>
</dbReference>
<keyword evidence="7 12" id="KW-0067">ATP-binding</keyword>
<keyword evidence="3 12" id="KW-0963">Cytoplasm</keyword>
<dbReference type="GO" id="GO:0000287">
    <property type="term" value="F:magnesium ion binding"/>
    <property type="evidence" value="ECO:0007669"/>
    <property type="project" value="UniProtKB-UniRule"/>
</dbReference>
<evidence type="ECO:0000256" key="9">
    <source>
        <dbReference type="ARBA" id="ARBA00022984"/>
    </source>
</evidence>
<dbReference type="InterPro" id="IPR005761">
    <property type="entry name" value="UDP-N-AcMur-Glu-dNH2Pim_ligase"/>
</dbReference>
<dbReference type="RefSeq" id="WP_066086280.1">
    <property type="nucleotide sequence ID" value="NZ_LRVM01000003.1"/>
</dbReference>
<evidence type="ECO:0000256" key="3">
    <source>
        <dbReference type="ARBA" id="ARBA00022490"/>
    </source>
</evidence>
<dbReference type="GO" id="GO:0005524">
    <property type="term" value="F:ATP binding"/>
    <property type="evidence" value="ECO:0007669"/>
    <property type="project" value="UniProtKB-UniRule"/>
</dbReference>
<comment type="pathway">
    <text evidence="1 12 13">Cell wall biogenesis; peptidoglycan biosynthesis.</text>
</comment>
<dbReference type="PATRIC" id="fig|36847.3.peg.1526"/>
<evidence type="ECO:0000256" key="7">
    <source>
        <dbReference type="ARBA" id="ARBA00022840"/>
    </source>
</evidence>
<dbReference type="GO" id="GO:0008360">
    <property type="term" value="P:regulation of cell shape"/>
    <property type="evidence" value="ECO:0007669"/>
    <property type="project" value="UniProtKB-KW"/>
</dbReference>
<feature type="binding site" evidence="12">
    <location>
        <begin position="153"/>
        <end position="154"/>
    </location>
    <ligand>
        <name>UDP-N-acetyl-alpha-D-muramoyl-L-alanyl-D-glutamate</name>
        <dbReference type="ChEBI" id="CHEBI:83900"/>
    </ligand>
</feature>
<comment type="catalytic activity">
    <reaction evidence="12">
        <text>UDP-N-acetyl-alpha-D-muramoyl-L-alanyl-D-glutamate + meso-2,6-diaminopimelate + ATP = UDP-N-acetyl-alpha-D-muramoyl-L-alanyl-gamma-D-glutamyl-meso-2,6-diaminopimelate + ADP + phosphate + H(+)</text>
        <dbReference type="Rhea" id="RHEA:23676"/>
        <dbReference type="ChEBI" id="CHEBI:15378"/>
        <dbReference type="ChEBI" id="CHEBI:30616"/>
        <dbReference type="ChEBI" id="CHEBI:43474"/>
        <dbReference type="ChEBI" id="CHEBI:57791"/>
        <dbReference type="ChEBI" id="CHEBI:83900"/>
        <dbReference type="ChEBI" id="CHEBI:83905"/>
        <dbReference type="ChEBI" id="CHEBI:456216"/>
        <dbReference type="EC" id="6.3.2.13"/>
    </reaction>
</comment>
<gene>
    <name evidence="12 17" type="primary">murE</name>
    <name evidence="17" type="ORF">CLNEO_13150</name>
</gene>
<dbReference type="GO" id="GO:0005737">
    <property type="term" value="C:cytoplasm"/>
    <property type="evidence" value="ECO:0007669"/>
    <property type="project" value="UniProtKB-SubCell"/>
</dbReference>
<comment type="function">
    <text evidence="12">Catalyzes the addition of meso-diaminopimelic acid to the nucleotide precursor UDP-N-acetylmuramoyl-L-alanyl-D-glutamate (UMAG) in the biosynthesis of bacterial cell-wall peptidoglycan.</text>
</comment>
<dbReference type="Gene3D" id="3.90.190.20">
    <property type="entry name" value="Mur ligase, C-terminal domain"/>
    <property type="match status" value="1"/>
</dbReference>
<dbReference type="PANTHER" id="PTHR23135">
    <property type="entry name" value="MUR LIGASE FAMILY MEMBER"/>
    <property type="match status" value="1"/>
</dbReference>
<dbReference type="PANTHER" id="PTHR23135:SF4">
    <property type="entry name" value="UDP-N-ACETYLMURAMOYL-L-ALANYL-D-GLUTAMATE--2,6-DIAMINOPIMELATE LIGASE MURE HOMOLOG, CHLOROPLASTIC"/>
    <property type="match status" value="1"/>
</dbReference>
<comment type="PTM">
    <text evidence="12">Carboxylation is probably crucial for Mg(2+) binding and, consequently, for the gamma-phosphate positioning of ATP.</text>
</comment>
<evidence type="ECO:0000256" key="13">
    <source>
        <dbReference type="RuleBase" id="RU004135"/>
    </source>
</evidence>
<dbReference type="PROSITE" id="PS01011">
    <property type="entry name" value="FOLYLPOLYGLU_SYNT_1"/>
    <property type="match status" value="1"/>
</dbReference>
<feature type="domain" description="Mur ligase N-terminal catalytic" evidence="14">
    <location>
        <begin position="23"/>
        <end position="93"/>
    </location>
</feature>
<keyword evidence="12" id="KW-0460">Magnesium</keyword>
<dbReference type="NCBIfam" id="NF001126">
    <property type="entry name" value="PRK00139.1-4"/>
    <property type="match status" value="1"/>
</dbReference>
<dbReference type="SUPFAM" id="SSF63418">
    <property type="entry name" value="MurE/MurF N-terminal domain"/>
    <property type="match status" value="1"/>
</dbReference>
<dbReference type="InterPro" id="IPR004101">
    <property type="entry name" value="Mur_ligase_C"/>
</dbReference>
<comment type="caution">
    <text evidence="12">Lacks conserved residue(s) required for the propagation of feature annotation.</text>
</comment>
<evidence type="ECO:0000256" key="6">
    <source>
        <dbReference type="ARBA" id="ARBA00022741"/>
    </source>
</evidence>
<evidence type="ECO:0000256" key="12">
    <source>
        <dbReference type="HAMAP-Rule" id="MF_00208"/>
    </source>
</evidence>
<evidence type="ECO:0000313" key="18">
    <source>
        <dbReference type="Proteomes" id="UP000070539"/>
    </source>
</evidence>
<comment type="cofactor">
    <cofactor evidence="12">
        <name>Mg(2+)</name>
        <dbReference type="ChEBI" id="CHEBI:18420"/>
    </cofactor>
</comment>
<accession>A0A136WFR5</accession>
<dbReference type="HAMAP" id="MF_00208">
    <property type="entry name" value="MurE"/>
    <property type="match status" value="1"/>
</dbReference>
<keyword evidence="10 12" id="KW-0131">Cell cycle</keyword>
<feature type="binding site" evidence="12">
    <location>
        <position position="377"/>
    </location>
    <ligand>
        <name>meso-2,6-diaminopimelate</name>
        <dbReference type="ChEBI" id="CHEBI:57791"/>
    </ligand>
</feature>
<dbReference type="InterPro" id="IPR000713">
    <property type="entry name" value="Mur_ligase_N"/>
</dbReference>
<feature type="binding site" evidence="12">
    <location>
        <position position="453"/>
    </location>
    <ligand>
        <name>meso-2,6-diaminopimelate</name>
        <dbReference type="ChEBI" id="CHEBI:57791"/>
    </ligand>
</feature>
<dbReference type="Pfam" id="PF02875">
    <property type="entry name" value="Mur_ligase_C"/>
    <property type="match status" value="1"/>
</dbReference>
<feature type="domain" description="Mur ligase central" evidence="16">
    <location>
        <begin position="109"/>
        <end position="305"/>
    </location>
</feature>
<dbReference type="SUPFAM" id="SSF53623">
    <property type="entry name" value="MurD-like peptide ligases, catalytic domain"/>
    <property type="match status" value="1"/>
</dbReference>
<feature type="binding site" evidence="12">
    <location>
        <position position="30"/>
    </location>
    <ligand>
        <name>UDP-N-acetyl-alpha-D-muramoyl-L-alanyl-D-glutamate</name>
        <dbReference type="ChEBI" id="CHEBI:83900"/>
    </ligand>
</feature>
<evidence type="ECO:0000256" key="8">
    <source>
        <dbReference type="ARBA" id="ARBA00022960"/>
    </source>
</evidence>